<evidence type="ECO:0000313" key="6">
    <source>
        <dbReference type="EMBL" id="RAS17337.1"/>
    </source>
</evidence>
<keyword evidence="3" id="KW-0804">Transcription</keyword>
<dbReference type="Pfam" id="PF09339">
    <property type="entry name" value="HTH_IclR"/>
    <property type="match status" value="1"/>
</dbReference>
<dbReference type="AlphaFoldDB" id="A0A329B6Q2"/>
<keyword evidence="2" id="KW-0238">DNA-binding</keyword>
<sequence>MQNEDSEKGGGVAALDRAFAILGAFESGEKGVSLADLARRTGYYKSTLLRLLGALDHGGFVRKLEDGRYSIGPEPLRLAQIYQESFHVRHVVEPLLQQLAIDSGETSSFYVRQGSHRIVLHRVEPARAVRVSIREGERFPIDRGASGKVLLAFSRPYKKGFDDVRDRMWAVSYGERDPDTASVSVPVLGLGGELVGALTVSGPRERIGAIESMRAACKLLLSASARASAALGGDPSMFAASLKLADQNDFAAP</sequence>
<comment type="caution">
    <text evidence="6">The sequence shown here is derived from an EMBL/GenBank/DDBJ whole genome shotgun (WGS) entry which is preliminary data.</text>
</comment>
<dbReference type="GO" id="GO:0003677">
    <property type="term" value="F:DNA binding"/>
    <property type="evidence" value="ECO:0007669"/>
    <property type="project" value="UniProtKB-KW"/>
</dbReference>
<feature type="domain" description="IclR-ED" evidence="5">
    <location>
        <begin position="74"/>
        <end position="233"/>
    </location>
</feature>
<dbReference type="SMART" id="SM00346">
    <property type="entry name" value="HTH_ICLR"/>
    <property type="match status" value="1"/>
</dbReference>
<evidence type="ECO:0000259" key="4">
    <source>
        <dbReference type="PROSITE" id="PS51077"/>
    </source>
</evidence>
<accession>A0A329B6Q2</accession>
<protein>
    <submittedName>
        <fullName evidence="6">IclR family transcriptional regulator</fullName>
    </submittedName>
</protein>
<evidence type="ECO:0000313" key="7">
    <source>
        <dbReference type="Proteomes" id="UP000248918"/>
    </source>
</evidence>
<dbReference type="Pfam" id="PF01614">
    <property type="entry name" value="IclR_C"/>
    <property type="match status" value="2"/>
</dbReference>
<dbReference type="PROSITE" id="PS51077">
    <property type="entry name" value="HTH_ICLR"/>
    <property type="match status" value="1"/>
</dbReference>
<dbReference type="PANTHER" id="PTHR30136">
    <property type="entry name" value="HELIX-TURN-HELIX TRANSCRIPTIONAL REGULATOR, ICLR FAMILY"/>
    <property type="match status" value="1"/>
</dbReference>
<dbReference type="RefSeq" id="WP_111935752.1">
    <property type="nucleotide sequence ID" value="NZ_CADFFP010000045.1"/>
</dbReference>
<evidence type="ECO:0000256" key="1">
    <source>
        <dbReference type="ARBA" id="ARBA00023015"/>
    </source>
</evidence>
<name>A0A329B6Q2_9BURK</name>
<gene>
    <name evidence="6" type="ORF">BX591_1479</name>
</gene>
<dbReference type="Gene3D" id="3.30.450.40">
    <property type="match status" value="2"/>
</dbReference>
<dbReference type="InterPro" id="IPR050707">
    <property type="entry name" value="HTH_MetabolicPath_Reg"/>
</dbReference>
<dbReference type="PROSITE" id="PS51078">
    <property type="entry name" value="ICLR_ED"/>
    <property type="match status" value="1"/>
</dbReference>
<dbReference type="SUPFAM" id="SSF55781">
    <property type="entry name" value="GAF domain-like"/>
    <property type="match status" value="1"/>
</dbReference>
<feature type="domain" description="HTH iclR-type" evidence="4">
    <location>
        <begin position="12"/>
        <end position="73"/>
    </location>
</feature>
<evidence type="ECO:0000256" key="2">
    <source>
        <dbReference type="ARBA" id="ARBA00023125"/>
    </source>
</evidence>
<dbReference type="OrthoDB" id="5422805at2"/>
<dbReference type="Gene3D" id="1.10.10.10">
    <property type="entry name" value="Winged helix-like DNA-binding domain superfamily/Winged helix DNA-binding domain"/>
    <property type="match status" value="1"/>
</dbReference>
<dbReference type="FunFam" id="1.10.10.10:FF:000056">
    <property type="entry name" value="IclR family transcriptional regulator"/>
    <property type="match status" value="1"/>
</dbReference>
<reference evidence="6 7" key="1">
    <citation type="submission" date="2018-06" db="EMBL/GenBank/DDBJ databases">
        <title>Genomic Encyclopedia of Type Strains, Phase III (KMG-III): the genomes of soil and plant-associated and newly described type strains.</title>
        <authorList>
            <person name="Whitman W."/>
        </authorList>
    </citation>
    <scope>NUCLEOTIDE SEQUENCE [LARGE SCALE GENOMIC DNA]</scope>
    <source>
        <strain evidence="6 7">LMG 23644</strain>
    </source>
</reference>
<dbReference type="PANTHER" id="PTHR30136:SF39">
    <property type="entry name" value="TRANSCRIPTIONAL REGULATORY PROTEIN"/>
    <property type="match status" value="1"/>
</dbReference>
<dbReference type="InterPro" id="IPR029016">
    <property type="entry name" value="GAF-like_dom_sf"/>
</dbReference>
<dbReference type="Proteomes" id="UP000248918">
    <property type="component" value="Unassembled WGS sequence"/>
</dbReference>
<dbReference type="GO" id="GO:0003700">
    <property type="term" value="F:DNA-binding transcription factor activity"/>
    <property type="evidence" value="ECO:0007669"/>
    <property type="project" value="TreeGrafter"/>
</dbReference>
<dbReference type="SUPFAM" id="SSF46785">
    <property type="entry name" value="Winged helix' DNA-binding domain"/>
    <property type="match status" value="1"/>
</dbReference>
<evidence type="ECO:0000256" key="3">
    <source>
        <dbReference type="ARBA" id="ARBA00023163"/>
    </source>
</evidence>
<dbReference type="InterPro" id="IPR005471">
    <property type="entry name" value="Tscrpt_reg_IclR_N"/>
</dbReference>
<dbReference type="InterPro" id="IPR014757">
    <property type="entry name" value="Tscrpt_reg_IclR_C"/>
</dbReference>
<organism evidence="6 7">
    <name type="scientific">Paraburkholderia bryophila</name>
    <dbReference type="NCBI Taxonomy" id="420952"/>
    <lineage>
        <taxon>Bacteria</taxon>
        <taxon>Pseudomonadati</taxon>
        <taxon>Pseudomonadota</taxon>
        <taxon>Betaproteobacteria</taxon>
        <taxon>Burkholderiales</taxon>
        <taxon>Burkholderiaceae</taxon>
        <taxon>Paraburkholderia</taxon>
    </lineage>
</organism>
<proteinExistence type="predicted"/>
<dbReference type="InterPro" id="IPR036390">
    <property type="entry name" value="WH_DNA-bd_sf"/>
</dbReference>
<dbReference type="GO" id="GO:0045892">
    <property type="term" value="P:negative regulation of DNA-templated transcription"/>
    <property type="evidence" value="ECO:0007669"/>
    <property type="project" value="TreeGrafter"/>
</dbReference>
<dbReference type="EMBL" id="QLTK01000047">
    <property type="protein sequence ID" value="RAS17337.1"/>
    <property type="molecule type" value="Genomic_DNA"/>
</dbReference>
<dbReference type="InterPro" id="IPR036388">
    <property type="entry name" value="WH-like_DNA-bd_sf"/>
</dbReference>
<keyword evidence="1" id="KW-0805">Transcription regulation</keyword>
<evidence type="ECO:0000259" key="5">
    <source>
        <dbReference type="PROSITE" id="PS51078"/>
    </source>
</evidence>